<dbReference type="PRINTS" id="PR00791">
    <property type="entry name" value="PEPDIPTASEA"/>
</dbReference>
<dbReference type="GO" id="GO:0006508">
    <property type="term" value="P:proteolysis"/>
    <property type="evidence" value="ECO:0007669"/>
    <property type="project" value="UniProtKB-KW"/>
</dbReference>
<keyword evidence="4 7" id="KW-0325">Glycoprotein</keyword>
<dbReference type="PANTHER" id="PTHR10514:SF45">
    <property type="entry name" value="ANGIOTENSIN-CONVERTING ENZYME"/>
    <property type="match status" value="1"/>
</dbReference>
<organism evidence="16 17">
    <name type="scientific">Lasius niger</name>
    <name type="common">Black garden ant</name>
    <dbReference type="NCBI Taxonomy" id="67767"/>
    <lineage>
        <taxon>Eukaryota</taxon>
        <taxon>Metazoa</taxon>
        <taxon>Ecdysozoa</taxon>
        <taxon>Arthropoda</taxon>
        <taxon>Hexapoda</taxon>
        <taxon>Insecta</taxon>
        <taxon>Pterygota</taxon>
        <taxon>Neoptera</taxon>
        <taxon>Endopterygota</taxon>
        <taxon>Hymenoptera</taxon>
        <taxon>Apocrita</taxon>
        <taxon>Aculeata</taxon>
        <taxon>Formicoidea</taxon>
        <taxon>Formicidae</taxon>
        <taxon>Formicinae</taxon>
        <taxon>Lasius</taxon>
        <taxon>Lasius</taxon>
    </lineage>
</organism>
<dbReference type="OrthoDB" id="10029630at2759"/>
<dbReference type="GO" id="GO:0046872">
    <property type="term" value="F:metal ion binding"/>
    <property type="evidence" value="ECO:0007669"/>
    <property type="project" value="UniProtKB-KW"/>
</dbReference>
<evidence type="ECO:0000256" key="1">
    <source>
        <dbReference type="ARBA" id="ARBA00008139"/>
    </source>
</evidence>
<feature type="transmembrane region" description="Helical" evidence="13">
    <location>
        <begin position="750"/>
        <end position="773"/>
    </location>
</feature>
<dbReference type="EMBL" id="LBMM01000222">
    <property type="protein sequence ID" value="KMR04258.1"/>
    <property type="molecule type" value="Genomic_DNA"/>
</dbReference>
<keyword evidence="12" id="KW-0175">Coiled coil</keyword>
<reference evidence="16 17" key="1">
    <citation type="submission" date="2015-04" db="EMBL/GenBank/DDBJ databases">
        <title>Lasius niger genome sequencing.</title>
        <authorList>
            <person name="Konorov E.A."/>
            <person name="Nikitin M.A."/>
            <person name="Kirill M.V."/>
            <person name="Chang P."/>
        </authorList>
    </citation>
    <scope>NUCLEOTIDE SEQUENCE [LARGE SCALE GENOMIC DNA]</scope>
    <source>
        <tissue evidence="16">Whole</tissue>
    </source>
</reference>
<keyword evidence="11" id="KW-0482">Metalloprotease</keyword>
<evidence type="ECO:0000313" key="16">
    <source>
        <dbReference type="EMBL" id="KMR04258.1"/>
    </source>
</evidence>
<feature type="active site" description="Proton acceptor 2" evidence="9">
    <location>
        <position position="505"/>
    </location>
</feature>
<protein>
    <recommendedName>
        <fullName evidence="11">Angiotensin-converting enzyme</fullName>
        <ecNumber evidence="11">3.4.-.-</ecNumber>
    </recommendedName>
</protein>
<keyword evidence="5 11" id="KW-0862">Zinc</keyword>
<feature type="glycosylation site" description="N-linked (GlcNAc...) asparagine" evidence="7">
    <location>
        <position position="482"/>
    </location>
</feature>
<dbReference type="Pfam" id="PF06916">
    <property type="entry name" value="FAM210A-B_dom"/>
    <property type="match status" value="1"/>
</dbReference>
<dbReference type="GO" id="GO:0004180">
    <property type="term" value="F:carboxypeptidase activity"/>
    <property type="evidence" value="ECO:0007669"/>
    <property type="project" value="UniProtKB-KW"/>
</dbReference>
<keyword evidence="13" id="KW-0812">Transmembrane</keyword>
<keyword evidence="13" id="KW-1133">Transmembrane helix</keyword>
<feature type="binding site" evidence="5">
    <location>
        <position position="508"/>
    </location>
    <ligand>
        <name>Zn(2+)</name>
        <dbReference type="ChEBI" id="CHEBI:29105"/>
        <label>1</label>
        <note>catalytic</note>
    </ligand>
</feature>
<evidence type="ECO:0000256" key="3">
    <source>
        <dbReference type="ARBA" id="ARBA00023157"/>
    </source>
</evidence>
<feature type="coiled-coil region" evidence="12">
    <location>
        <begin position="205"/>
        <end position="253"/>
    </location>
</feature>
<keyword evidence="5 11" id="KW-0479">Metal-binding</keyword>
<keyword evidence="11" id="KW-0645">Protease</keyword>
<dbReference type="PANTHER" id="PTHR10514">
    <property type="entry name" value="ANGIOTENSIN-CONVERTING ENZYME"/>
    <property type="match status" value="1"/>
</dbReference>
<feature type="domain" description="DUF1279" evidence="14">
    <location>
        <begin position="741"/>
        <end position="827"/>
    </location>
</feature>
<comment type="cofactor">
    <cofactor evidence="11">
        <name>Zn(2+)</name>
        <dbReference type="ChEBI" id="CHEBI:29105"/>
    </cofactor>
    <text evidence="11">Binds 2 Zn(2+) ions per subunit.</text>
</comment>
<feature type="domain" description="CCDC113/CCDC96 coiled-coil" evidence="15">
    <location>
        <begin position="116"/>
        <end position="243"/>
    </location>
</feature>
<dbReference type="CDD" id="cd06461">
    <property type="entry name" value="M2_ACE"/>
    <property type="match status" value="1"/>
</dbReference>
<evidence type="ECO:0000256" key="10">
    <source>
        <dbReference type="PROSITE-ProRule" id="PRU01355"/>
    </source>
</evidence>
<dbReference type="GO" id="GO:0008241">
    <property type="term" value="F:peptidyl-dipeptidase activity"/>
    <property type="evidence" value="ECO:0007669"/>
    <property type="project" value="InterPro"/>
</dbReference>
<keyword evidence="3 6" id="KW-1015">Disulfide bond</keyword>
<dbReference type="GO" id="GO:0005886">
    <property type="term" value="C:plasma membrane"/>
    <property type="evidence" value="ECO:0007669"/>
    <property type="project" value="TreeGrafter"/>
</dbReference>
<comment type="caution">
    <text evidence="16">The sequence shown here is derived from an EMBL/GenBank/DDBJ whole genome shotgun (WGS) entry which is preliminary data.</text>
</comment>
<dbReference type="AlphaFoldDB" id="A0A0J7P3B7"/>
<evidence type="ECO:0000256" key="11">
    <source>
        <dbReference type="RuleBase" id="RU361144"/>
    </source>
</evidence>
<evidence type="ECO:0000256" key="12">
    <source>
        <dbReference type="SAM" id="Coils"/>
    </source>
</evidence>
<dbReference type="Proteomes" id="UP000036403">
    <property type="component" value="Unassembled WGS sequence"/>
</dbReference>
<keyword evidence="11" id="KW-0378">Hydrolase</keyword>
<evidence type="ECO:0000256" key="6">
    <source>
        <dbReference type="PIRSR" id="PIRSR601548-4"/>
    </source>
</evidence>
<gene>
    <name evidence="16" type="ORF">RF55_733</name>
</gene>
<evidence type="ECO:0000256" key="2">
    <source>
        <dbReference type="ARBA" id="ARBA00022729"/>
    </source>
</evidence>
<dbReference type="SUPFAM" id="SSF55486">
    <property type="entry name" value="Metalloproteases ('zincins'), catalytic domain"/>
    <property type="match status" value="1"/>
</dbReference>
<sequence length="881" mass="102095">MSRQRASALSIGTLILTCKQDELSYYEAIAQILETAKRVQRIAPQHGRTSPVVSVSGSLMNIRDRDSESVVSIQSGSRRVTPSVLTTRAPRAGKRIELTIDSSLTYRFIEEWLKITDATMEQIRLKMTTIKSQIRKVKLQLQHRKELGEALRAVDFEQLNIENQVCIREIDEKNRYLLEMKRIVGRYNIALTKHKEKLGNLMSIMNEVRNKIAFKKQEIMKLQLEKVAMKVEIKKTEEQLKSVMALMDDFEVDEQTLKLKFERASWRKAITFAWSRIPDPLARRELKMIVTKGRSSLTDDKFNEIHHLIAEMKEIYIKARVCPYKQTDGECNLNLDHDINKIMAQSKDYDELLYYWHAWHEATGPQLQNKYLRYVQLANRAAKLNGFADAGDQMRELFEDENFQENIAEVMSAISPLYKNLFTYVRSKLIERYGDRIREDGPLPAHVLGNMWAQNWEGLFELVQPFPASRKLDVTVDIMIQNITPMRIKQCTRDTMEDLLSTHYEMAHLQYYLQYKDHPLLFRNEAMPGFYEAVSDAIGLSIFTPQHLHKIGLHNNLTDDYDSSINFLMLMALRKVTYMPFAYLVDQSLCEISGHTGELHTCDIYRSREAGRLLSDVLSMGSSKPWQDVIRQMTRGKVNRIDAGAMLKYFEPLNAWLKRQNRMQPVIGWITNRDDRERYRRYKTASCNSLGLVNNVLAYQKSLRQDVIKNGITLAHYSDTKQSSEGDCQKSQTEQKVSVFQKMKQMTKDYWHVLIPVHIITSIGWVAIFYIAIRNGMDIAQLLEYMNFSEKYIDLVRNSSAGSWAITYALYKIFTPLRYTVTVGGTTMAIRYLSKLGYGKAPSLFKRQSAEPVQSNKCAAEHKTKFKAECKTDRHTEPPKP</sequence>
<evidence type="ECO:0000256" key="13">
    <source>
        <dbReference type="SAM" id="Phobius"/>
    </source>
</evidence>
<dbReference type="Pfam" id="PF13870">
    <property type="entry name" value="CCDC113_CCDC96_CC"/>
    <property type="match status" value="1"/>
</dbReference>
<dbReference type="GO" id="GO:0008237">
    <property type="term" value="F:metallopeptidase activity"/>
    <property type="evidence" value="ECO:0007669"/>
    <property type="project" value="UniProtKB-KW"/>
</dbReference>
<dbReference type="EC" id="3.4.-.-" evidence="11"/>
<evidence type="ECO:0000256" key="7">
    <source>
        <dbReference type="PIRSR" id="PIRSR601548-5"/>
    </source>
</evidence>
<evidence type="ECO:0000256" key="9">
    <source>
        <dbReference type="PIRSR" id="PIRSR601548-9"/>
    </source>
</evidence>
<name>A0A0J7P3B7_LASNI</name>
<feature type="disulfide bond" evidence="6">
    <location>
        <begin position="322"/>
        <end position="331"/>
    </location>
</feature>
<dbReference type="Pfam" id="PF01401">
    <property type="entry name" value="Peptidase_M2"/>
    <property type="match status" value="2"/>
</dbReference>
<comment type="similarity">
    <text evidence="1 10 11">Belongs to the peptidase M2 family.</text>
</comment>
<keyword evidence="2" id="KW-0732">Signal</keyword>
<keyword evidence="11" id="KW-0121">Carboxypeptidase</keyword>
<evidence type="ECO:0000259" key="14">
    <source>
        <dbReference type="Pfam" id="PF06916"/>
    </source>
</evidence>
<dbReference type="InterPro" id="IPR009688">
    <property type="entry name" value="FAM210A/B-like_dom"/>
</dbReference>
<evidence type="ECO:0000259" key="15">
    <source>
        <dbReference type="Pfam" id="PF13870"/>
    </source>
</evidence>
<dbReference type="InterPro" id="IPR001548">
    <property type="entry name" value="Peptidase_M2"/>
</dbReference>
<comment type="caution">
    <text evidence="10">Lacks conserved residue(s) required for the propagation of feature annotation.</text>
</comment>
<accession>A0A0J7P3B7</accession>
<evidence type="ECO:0000256" key="4">
    <source>
        <dbReference type="ARBA" id="ARBA00023180"/>
    </source>
</evidence>
<dbReference type="STRING" id="67767.A0A0J7P3B7"/>
<evidence type="ECO:0000256" key="5">
    <source>
        <dbReference type="PIRSR" id="PIRSR601548-3"/>
    </source>
</evidence>
<dbReference type="InterPro" id="IPR025254">
    <property type="entry name" value="CCDC113/CCDC96_CC"/>
</dbReference>
<feature type="binding site" evidence="8">
    <location>
        <position position="532"/>
    </location>
    <ligand>
        <name>Zn(2+)</name>
        <dbReference type="ChEBI" id="CHEBI:29105"/>
        <label>2</label>
        <note>catalytic</note>
    </ligand>
</feature>
<keyword evidence="13" id="KW-0472">Membrane</keyword>
<feature type="binding site" evidence="8">
    <location>
        <position position="508"/>
    </location>
    <ligand>
        <name>Zn(2+)</name>
        <dbReference type="ChEBI" id="CHEBI:29105"/>
        <label>2</label>
        <note>catalytic</note>
    </ligand>
</feature>
<dbReference type="PROSITE" id="PS52011">
    <property type="entry name" value="PEPTIDASE_M2"/>
    <property type="match status" value="3"/>
</dbReference>
<keyword evidence="17" id="KW-1185">Reference proteome</keyword>
<feature type="binding site" evidence="5">
    <location>
        <position position="532"/>
    </location>
    <ligand>
        <name>Zn(2+)</name>
        <dbReference type="ChEBI" id="CHEBI:29105"/>
        <label>1</label>
        <note>catalytic</note>
    </ligand>
</feature>
<evidence type="ECO:0000313" key="17">
    <source>
        <dbReference type="Proteomes" id="UP000036403"/>
    </source>
</evidence>
<proteinExistence type="inferred from homology"/>
<evidence type="ECO:0000256" key="8">
    <source>
        <dbReference type="PIRSR" id="PIRSR601548-8"/>
    </source>
</evidence>
<dbReference type="PaxDb" id="67767-A0A0J7P3B7"/>